<feature type="compositionally biased region" description="Polar residues" evidence="5">
    <location>
        <begin position="145"/>
        <end position="154"/>
    </location>
</feature>
<dbReference type="AlphaFoldDB" id="A0A085MJT2"/>
<evidence type="ECO:0008006" key="11">
    <source>
        <dbReference type="Google" id="ProtNLM"/>
    </source>
</evidence>
<evidence type="ECO:0000256" key="5">
    <source>
        <dbReference type="SAM" id="MobiDB-lite"/>
    </source>
</evidence>
<dbReference type="InterPro" id="IPR001650">
    <property type="entry name" value="Helicase_C-like"/>
</dbReference>
<dbReference type="InterPro" id="IPR014001">
    <property type="entry name" value="Helicase_ATP-bd"/>
</dbReference>
<dbReference type="GO" id="GO:0006281">
    <property type="term" value="P:DNA repair"/>
    <property type="evidence" value="ECO:0007669"/>
    <property type="project" value="TreeGrafter"/>
</dbReference>
<feature type="domain" description="Helicase ATP-binding" evidence="7">
    <location>
        <begin position="510"/>
        <end position="723"/>
    </location>
</feature>
<dbReference type="GO" id="GO:0005524">
    <property type="term" value="F:ATP binding"/>
    <property type="evidence" value="ECO:0007669"/>
    <property type="project" value="UniProtKB-KW"/>
</dbReference>
<keyword evidence="2" id="KW-0378">Hydrolase</keyword>
<keyword evidence="6" id="KW-1133">Transmembrane helix</keyword>
<accession>A0A085MJT2</accession>
<dbReference type="GO" id="GO:0008094">
    <property type="term" value="F:ATP-dependent activity, acting on DNA"/>
    <property type="evidence" value="ECO:0007669"/>
    <property type="project" value="TreeGrafter"/>
</dbReference>
<dbReference type="InterPro" id="IPR027417">
    <property type="entry name" value="P-loop_NTPase"/>
</dbReference>
<dbReference type="InterPro" id="IPR049730">
    <property type="entry name" value="SNF2/RAD54-like_C"/>
</dbReference>
<dbReference type="Proteomes" id="UP000030764">
    <property type="component" value="Unassembled WGS sequence"/>
</dbReference>
<dbReference type="PANTHER" id="PTHR45626">
    <property type="entry name" value="TRANSCRIPTION TERMINATION FACTOR 2-RELATED"/>
    <property type="match status" value="1"/>
</dbReference>
<feature type="transmembrane region" description="Helical" evidence="6">
    <location>
        <begin position="43"/>
        <end position="68"/>
    </location>
</feature>
<keyword evidence="6" id="KW-0812">Transmembrane</keyword>
<feature type="coiled-coil region" evidence="4">
    <location>
        <begin position="340"/>
        <end position="398"/>
    </location>
</feature>
<evidence type="ECO:0000256" key="4">
    <source>
        <dbReference type="SAM" id="Coils"/>
    </source>
</evidence>
<evidence type="ECO:0000259" key="8">
    <source>
        <dbReference type="PROSITE" id="PS51194"/>
    </source>
</evidence>
<dbReference type="InterPro" id="IPR038718">
    <property type="entry name" value="SNF2-like_sf"/>
</dbReference>
<dbReference type="CDD" id="cd18793">
    <property type="entry name" value="SF2_C_SNF"/>
    <property type="match status" value="1"/>
</dbReference>
<gene>
    <name evidence="9" type="ORF">M513_01581</name>
</gene>
<dbReference type="GO" id="GO:0016787">
    <property type="term" value="F:hydrolase activity"/>
    <property type="evidence" value="ECO:0007669"/>
    <property type="project" value="UniProtKB-KW"/>
</dbReference>
<protein>
    <recommendedName>
        <fullName evidence="11">Protein, SNF2 family</fullName>
    </recommendedName>
</protein>
<reference evidence="9 10" key="1">
    <citation type="journal article" date="2014" name="Nat. Genet.">
        <title>Genome and transcriptome of the porcine whipworm Trichuris suis.</title>
        <authorList>
            <person name="Jex A.R."/>
            <person name="Nejsum P."/>
            <person name="Schwarz E.M."/>
            <person name="Hu L."/>
            <person name="Young N.D."/>
            <person name="Hall R.S."/>
            <person name="Korhonen P.K."/>
            <person name="Liao S."/>
            <person name="Thamsborg S."/>
            <person name="Xia J."/>
            <person name="Xu P."/>
            <person name="Wang S."/>
            <person name="Scheerlinck J.P."/>
            <person name="Hofmann A."/>
            <person name="Sternberg P.W."/>
            <person name="Wang J."/>
            <person name="Gasser R.B."/>
        </authorList>
    </citation>
    <scope>NUCLEOTIDE SEQUENCE [LARGE SCALE GENOMIC DNA]</scope>
    <source>
        <strain evidence="9">DCEP-RM93M</strain>
    </source>
</reference>
<sequence length="1163" mass="130077">MEKRKPTTPPIVSGLRTLSDQLVGDIHRLPFNYLSDGVAHCHVSLSAALSAFFILTVVTVTLSILLVLSVSRSKRLLRIVGRSFERLFHPNTGYVRIVNSFGDIGEQSRAFALSPVSQRHWFTMEHRTNLSTFCQSTPIPRRQRSNNAPASASSEGVVEHEQPNFGDCSTIVVSDDTGEETDLIIISSSSNSAIGEDEKAKNEMNANELQSVVMESIDSFVPATPESSPSTSALNSRGLAPTAQEAINYDRIEFTQFRDSSYMSIIEEDGDGLIKKMPTPGPSGQPRRFKESLIEEFQFETPASTSFHYVESSSDSLTEEVPDAPVSDAIAPASVPKDDNLSYLKKKEQLEKDLLNLQTAIRISEHLPDRGLRLRQKIENTKAELNAISAKIADAQIEPIDLTKEPSEQKVHVKPTTKAIPVVEPRSTIALPTMGLPKTRAEAEHFANLLTGKMAEKRLCELRTVTYQTLTSIHRAMQSCPSENEETAPPSGLMSTLMLHQRQALTWLLWREQQMPSGGILADDMGLGKTFSLLSLIVASNGLPQEKVQSRRNNLECTARENCSLLIQSTNQSEMHIFLGRDGLTPSKGTLVICPASILHQWEGEIKQRVSPGLLRVCVHHGQKRENDAWRLARYDVVITTYRIVSSALSKGKKELKKCDSPLFSILWNRIILDEAHTIKSPSTETAQACYRLEALSRWALTGTPIHNNVKDLYSLLKFLRFRPFDDYQVWKTWMEVKTDAGLSRIHSVVKSILLRRTKDQLTPSGRPLISLPAKQVVVRKLALTSVEKDVYGKMFAASRLYVENFLGNGFDVEGERHFGRLPQATRNVWGNTRAPTTQGSGNIQIIVMLLRLRQACCHMALVKQAVDLDALKGDSIDMDVERQFKELSLVEDYEDIGSHAVDQLFDESFQSCKVKALIDTIADVQKSAKEERPKFVVVSEWVGLLEVISHHLRKNEITFTSITGPVPPEERTKRVERFNKLSSDPQVMLLSLTAGGVGLNLVGGNHLFILDLHWNPALELQAADRIHRVGQTRPVFIHKFVCVDTIEERVLALQEKKLQLAHSVLTGVASNSMKALSLNDLRFLFDLENRPSTSAQPQPQKLSTVCRKILENAEASRLVKIKEICILHVNCRFTCAISIFVLRKRRIRESGRHCAVFLPKIR</sequence>
<dbReference type="Pfam" id="PF00271">
    <property type="entry name" value="Helicase_C"/>
    <property type="match status" value="1"/>
</dbReference>
<dbReference type="SMART" id="SM00487">
    <property type="entry name" value="DEXDc"/>
    <property type="match status" value="1"/>
</dbReference>
<dbReference type="Gene3D" id="3.40.50.10810">
    <property type="entry name" value="Tandem AAA-ATPase domain"/>
    <property type="match status" value="1"/>
</dbReference>
<dbReference type="SMART" id="SM00490">
    <property type="entry name" value="HELICc"/>
    <property type="match status" value="1"/>
</dbReference>
<dbReference type="EMBL" id="KL363188">
    <property type="protein sequence ID" value="KFD57478.1"/>
    <property type="molecule type" value="Genomic_DNA"/>
</dbReference>
<evidence type="ECO:0000256" key="3">
    <source>
        <dbReference type="ARBA" id="ARBA00022840"/>
    </source>
</evidence>
<evidence type="ECO:0000256" key="6">
    <source>
        <dbReference type="SAM" id="Phobius"/>
    </source>
</evidence>
<keyword evidence="10" id="KW-1185">Reference proteome</keyword>
<dbReference type="SUPFAM" id="SSF52540">
    <property type="entry name" value="P-loop containing nucleoside triphosphate hydrolases"/>
    <property type="match status" value="2"/>
</dbReference>
<feature type="domain" description="Helicase C-terminal" evidence="8">
    <location>
        <begin position="917"/>
        <end position="1083"/>
    </location>
</feature>
<evidence type="ECO:0000256" key="2">
    <source>
        <dbReference type="ARBA" id="ARBA00022801"/>
    </source>
</evidence>
<dbReference type="PANTHER" id="PTHR45626:SF50">
    <property type="entry name" value="TRANSCRIPTION TERMINATION FACTOR 2"/>
    <property type="match status" value="1"/>
</dbReference>
<feature type="region of interest" description="Disordered" evidence="5">
    <location>
        <begin position="135"/>
        <end position="161"/>
    </location>
</feature>
<name>A0A085MJT2_9BILA</name>
<organism evidence="9 10">
    <name type="scientific">Trichuris suis</name>
    <name type="common">pig whipworm</name>
    <dbReference type="NCBI Taxonomy" id="68888"/>
    <lineage>
        <taxon>Eukaryota</taxon>
        <taxon>Metazoa</taxon>
        <taxon>Ecdysozoa</taxon>
        <taxon>Nematoda</taxon>
        <taxon>Enoplea</taxon>
        <taxon>Dorylaimia</taxon>
        <taxon>Trichinellida</taxon>
        <taxon>Trichuridae</taxon>
        <taxon>Trichuris</taxon>
    </lineage>
</organism>
<dbReference type="Pfam" id="PF00176">
    <property type="entry name" value="SNF2-rel_dom"/>
    <property type="match status" value="1"/>
</dbReference>
<evidence type="ECO:0000256" key="1">
    <source>
        <dbReference type="ARBA" id="ARBA00022741"/>
    </source>
</evidence>
<keyword evidence="1" id="KW-0547">Nucleotide-binding</keyword>
<evidence type="ECO:0000313" key="9">
    <source>
        <dbReference type="EMBL" id="KFD57478.1"/>
    </source>
</evidence>
<evidence type="ECO:0000313" key="10">
    <source>
        <dbReference type="Proteomes" id="UP000030764"/>
    </source>
</evidence>
<dbReference type="Gene3D" id="3.40.50.300">
    <property type="entry name" value="P-loop containing nucleotide triphosphate hydrolases"/>
    <property type="match status" value="1"/>
</dbReference>
<dbReference type="GO" id="GO:0005634">
    <property type="term" value="C:nucleus"/>
    <property type="evidence" value="ECO:0007669"/>
    <property type="project" value="TreeGrafter"/>
</dbReference>
<dbReference type="InterPro" id="IPR000330">
    <property type="entry name" value="SNF2_N"/>
</dbReference>
<keyword evidence="4" id="KW-0175">Coiled coil</keyword>
<dbReference type="PROSITE" id="PS51194">
    <property type="entry name" value="HELICASE_CTER"/>
    <property type="match status" value="1"/>
</dbReference>
<proteinExistence type="predicted"/>
<dbReference type="PROSITE" id="PS51192">
    <property type="entry name" value="HELICASE_ATP_BIND_1"/>
    <property type="match status" value="1"/>
</dbReference>
<keyword evidence="3" id="KW-0067">ATP-binding</keyword>
<evidence type="ECO:0000259" key="7">
    <source>
        <dbReference type="PROSITE" id="PS51192"/>
    </source>
</evidence>
<keyword evidence="6" id="KW-0472">Membrane</keyword>
<dbReference type="InterPro" id="IPR050628">
    <property type="entry name" value="SNF2_RAD54_helicase_TF"/>
</dbReference>